<comment type="caution">
    <text evidence="1">The sequence shown here is derived from an EMBL/GenBank/DDBJ whole genome shotgun (WGS) entry which is preliminary data.</text>
</comment>
<protein>
    <submittedName>
        <fullName evidence="1">Uncharacterized protein</fullName>
    </submittedName>
</protein>
<name>X0WRL0_9ZZZZ</name>
<dbReference type="EMBL" id="BARS01049491">
    <property type="protein sequence ID" value="GAG33574.1"/>
    <property type="molecule type" value="Genomic_DNA"/>
</dbReference>
<proteinExistence type="predicted"/>
<dbReference type="AlphaFoldDB" id="X0WRL0"/>
<accession>X0WRL0</accession>
<organism evidence="1">
    <name type="scientific">marine sediment metagenome</name>
    <dbReference type="NCBI Taxonomy" id="412755"/>
    <lineage>
        <taxon>unclassified sequences</taxon>
        <taxon>metagenomes</taxon>
        <taxon>ecological metagenomes</taxon>
    </lineage>
</organism>
<sequence>MSDWIDKAVAKEAKDTMKACLIEVYDKALESNFTPGEARALARGLIGDEVAFLRVLVDYWIDSERPSIT</sequence>
<reference evidence="1" key="1">
    <citation type="journal article" date="2014" name="Front. Microbiol.">
        <title>High frequency of phylogenetically diverse reductive dehalogenase-homologous genes in deep subseafloor sedimentary metagenomes.</title>
        <authorList>
            <person name="Kawai M."/>
            <person name="Futagami T."/>
            <person name="Toyoda A."/>
            <person name="Takaki Y."/>
            <person name="Nishi S."/>
            <person name="Hori S."/>
            <person name="Arai W."/>
            <person name="Tsubouchi T."/>
            <person name="Morono Y."/>
            <person name="Uchiyama I."/>
            <person name="Ito T."/>
            <person name="Fujiyama A."/>
            <person name="Inagaki F."/>
            <person name="Takami H."/>
        </authorList>
    </citation>
    <scope>NUCLEOTIDE SEQUENCE</scope>
    <source>
        <strain evidence="1">Expedition CK06-06</strain>
    </source>
</reference>
<gene>
    <name evidence="1" type="ORF">S01H1_74028</name>
</gene>
<evidence type="ECO:0000313" key="1">
    <source>
        <dbReference type="EMBL" id="GAG33574.1"/>
    </source>
</evidence>